<proteinExistence type="predicted"/>
<accession>A0ABS6MYY4</accession>
<dbReference type="InterPro" id="IPR015927">
    <property type="entry name" value="Peptidase_S24_S26A/B/C"/>
</dbReference>
<reference evidence="3 4" key="1">
    <citation type="submission" date="2021-06" db="EMBL/GenBank/DDBJ databases">
        <title>Differences between aerobic and microaerobic xylene degrading microbial communities.</title>
        <authorList>
            <person name="Banerjee S."/>
            <person name="Tancsics A."/>
        </authorList>
    </citation>
    <scope>NUCLEOTIDE SEQUENCE [LARGE SCALE GENOMIC DNA]</scope>
    <source>
        <strain evidence="3 4">MAP12</strain>
    </source>
</reference>
<dbReference type="CDD" id="cd06529">
    <property type="entry name" value="S24_LexA-like"/>
    <property type="match status" value="1"/>
</dbReference>
<dbReference type="InterPro" id="IPR014001">
    <property type="entry name" value="Helicase_ATP-bd"/>
</dbReference>
<dbReference type="PROSITE" id="PS51194">
    <property type="entry name" value="HELICASE_CTER"/>
    <property type="match status" value="1"/>
</dbReference>
<evidence type="ECO:0000259" key="1">
    <source>
        <dbReference type="PROSITE" id="PS51192"/>
    </source>
</evidence>
<gene>
    <name evidence="3" type="ORF">KRX52_14630</name>
</gene>
<dbReference type="PANTHER" id="PTHR47396:SF1">
    <property type="entry name" value="ATP-DEPENDENT HELICASE IRC3-RELATED"/>
    <property type="match status" value="1"/>
</dbReference>
<dbReference type="CDD" id="cd18032">
    <property type="entry name" value="DEXHc_RE_I_III_res"/>
    <property type="match status" value="1"/>
</dbReference>
<dbReference type="Pfam" id="PF13091">
    <property type="entry name" value="PLDc_2"/>
    <property type="match status" value="1"/>
</dbReference>
<keyword evidence="4" id="KW-1185">Reference proteome</keyword>
<dbReference type="InterPro" id="IPR050742">
    <property type="entry name" value="Helicase_Restrict-Modif_Enz"/>
</dbReference>
<dbReference type="CDD" id="cd18799">
    <property type="entry name" value="SF2_C_EcoAI-like"/>
    <property type="match status" value="1"/>
</dbReference>
<dbReference type="Pfam" id="PF00271">
    <property type="entry name" value="Helicase_C"/>
    <property type="match status" value="1"/>
</dbReference>
<evidence type="ECO:0000259" key="2">
    <source>
        <dbReference type="PROSITE" id="PS51194"/>
    </source>
</evidence>
<dbReference type="InterPro" id="IPR001650">
    <property type="entry name" value="Helicase_C-like"/>
</dbReference>
<organism evidence="3 4">
    <name type="scientific">Geopseudomonas aromaticivorans</name>
    <dbReference type="NCBI Taxonomy" id="2849492"/>
    <lineage>
        <taxon>Bacteria</taxon>
        <taxon>Pseudomonadati</taxon>
        <taxon>Pseudomonadota</taxon>
        <taxon>Gammaproteobacteria</taxon>
        <taxon>Pseudomonadales</taxon>
        <taxon>Pseudomonadaceae</taxon>
        <taxon>Geopseudomonas</taxon>
    </lineage>
</organism>
<dbReference type="EMBL" id="JAHRGL010000049">
    <property type="protein sequence ID" value="MBV2134013.1"/>
    <property type="molecule type" value="Genomic_DNA"/>
</dbReference>
<sequence length="1105" mass="123691">MNDKWDPSEHGSVSAVSAPARLVTGGEADHFLPHLCAAINAASEIDMAVAFVKSTGLRLLLPDLLGALTRSDEAAAAGEAARLRIITSDYLDITDPDALRRLMLLQEQGAEVRVYESAGSSFHIKAYLFAATDGQGQLRGQAFIGSSNISRQALQDGLEWNYRIDYPGDAGFLEARRRFDELFAHPRARPLSDAWIDAYEARRIPPPRAIASGSQEQEPPPQPSAIQVEALQALLDSRAEGYRRGLVVLATGLGKTWLAAFDAEQFGARRVLFVAHREEILNQAAETFLRIRPTARVGFYRGQQRDSQVDVLCASVQTLGRVAHLERFAPQHFDYVVIDEFHHAAAPTYHRLLNHFAPSFLLGLTATPDRTDQSDILSLCDDNLVFTRDLFAGIHSQLLAPFHYYGVFDDSVDYAEIPWRNGRFDPSQLSSKLATLSRARHALKTWRSHAQSKTLAFCVSIRHAEFMAEYFQQQGVRAAAVYATSPLSRGEALEQLADGRLQTIFSVDLFNEGVDLPAIDTVMMLRPTESKILFLQQLGRGLRKAQGKEQLVVLDFIGNHQSFLHKPQALMGRSMNHRQLADYARAAEDHRLELPDGCFINYDLQLIEFLKALDGEGVQKDYQALREGLGRRPSLSEFYRFGASLREMRQQFGSWFALVEAMGDLTASECEVLSAQQELLAEVEVRKVAGSLEILLLEAFQELDGWRVAPPLSALAARGWQTLQRRRGLLADLPAALRQGNSGVDAPWQRHWLDHPVAAWTGAQRKPGEQVFFRIDGEAMCPTRAVAEAHRETFAEWLQELVDYRLAAYVVSEKAGHPPVPIERPGTELPFFPNLKIACGHFKTGTADCEEYRFLGEGHGRLDPARHFIARASGNSMNGGKNPIHDGDYLLLEQINPSSAGSITGSIMAIERQDGAGDNQYLLRVILKERDGSYVLRANNPDYADMPVTEELREQLRTFARLRAVLDPLEMAVGQRLMREEIPPLFGVEFNTGSWNVGHVFLREAKAHVLLVTLNKQGKTEEHRYLDHWIDERTFHWQSQNATTPESKRGREIIEHEKLGLSIHLFIREDGKQKGKAVPFIYHGPVRYRSHSGSAPMSVVFELLN</sequence>
<dbReference type="Pfam" id="PF00717">
    <property type="entry name" value="Peptidase_S24"/>
    <property type="match status" value="1"/>
</dbReference>
<dbReference type="InterPro" id="IPR039418">
    <property type="entry name" value="LexA-like"/>
</dbReference>
<dbReference type="InterPro" id="IPR006935">
    <property type="entry name" value="Helicase/UvrB_N"/>
</dbReference>
<dbReference type="SMART" id="SM00490">
    <property type="entry name" value="HELICc"/>
    <property type="match status" value="1"/>
</dbReference>
<dbReference type="Proteomes" id="UP000813068">
    <property type="component" value="Unassembled WGS sequence"/>
</dbReference>
<feature type="domain" description="Helicase C-terminal" evidence="2">
    <location>
        <begin position="438"/>
        <end position="591"/>
    </location>
</feature>
<dbReference type="RefSeq" id="WP_217682460.1">
    <property type="nucleotide sequence ID" value="NZ_JAHRGL010000049.1"/>
</dbReference>
<name>A0ABS6MYY4_9GAMM</name>
<dbReference type="PANTHER" id="PTHR47396">
    <property type="entry name" value="TYPE I RESTRICTION ENZYME ECOKI R PROTEIN"/>
    <property type="match status" value="1"/>
</dbReference>
<dbReference type="InterPro" id="IPR021835">
    <property type="entry name" value="DUF3427"/>
</dbReference>
<feature type="domain" description="Helicase ATP-binding" evidence="1">
    <location>
        <begin position="236"/>
        <end position="386"/>
    </location>
</feature>
<dbReference type="InterPro" id="IPR025202">
    <property type="entry name" value="PLD-like_dom"/>
</dbReference>
<dbReference type="Pfam" id="PF04851">
    <property type="entry name" value="ResIII"/>
    <property type="match status" value="1"/>
</dbReference>
<dbReference type="SMART" id="SM00487">
    <property type="entry name" value="DEXDc"/>
    <property type="match status" value="1"/>
</dbReference>
<protein>
    <submittedName>
        <fullName evidence="3">DUF3427 domain-containing protein</fullName>
    </submittedName>
</protein>
<comment type="caution">
    <text evidence="3">The sequence shown here is derived from an EMBL/GenBank/DDBJ whole genome shotgun (WGS) entry which is preliminary data.</text>
</comment>
<evidence type="ECO:0000313" key="4">
    <source>
        <dbReference type="Proteomes" id="UP000813068"/>
    </source>
</evidence>
<dbReference type="Pfam" id="PF11907">
    <property type="entry name" value="DUF3427"/>
    <property type="match status" value="1"/>
</dbReference>
<dbReference type="PROSITE" id="PS51192">
    <property type="entry name" value="HELICASE_ATP_BIND_1"/>
    <property type="match status" value="1"/>
</dbReference>
<evidence type="ECO:0000313" key="3">
    <source>
        <dbReference type="EMBL" id="MBV2134013.1"/>
    </source>
</evidence>